<evidence type="ECO:0000256" key="1">
    <source>
        <dbReference type="SAM" id="MobiDB-lite"/>
    </source>
</evidence>
<dbReference type="GeneID" id="59293882"/>
<protein>
    <submittedName>
        <fullName evidence="2">Uncharacterized protein</fullName>
    </submittedName>
</protein>
<feature type="compositionally biased region" description="Polar residues" evidence="1">
    <location>
        <begin position="290"/>
        <end position="303"/>
    </location>
</feature>
<feature type="compositionally biased region" description="Low complexity" evidence="1">
    <location>
        <begin position="572"/>
        <end position="586"/>
    </location>
</feature>
<feature type="compositionally biased region" description="Pro residues" evidence="1">
    <location>
        <begin position="350"/>
        <end position="359"/>
    </location>
</feature>
<gene>
    <name evidence="2" type="ORF">HO173_012246</name>
</gene>
<feature type="region of interest" description="Disordered" evidence="1">
    <location>
        <begin position="552"/>
        <end position="624"/>
    </location>
</feature>
<sequence>MSIPMLSPNDMLAIAAPTETDFYLKIGVAKLGVPANRDNIRKGLRFSEPMFKAVEEEFSRRLRHEGLWGKPIGPHKGKVDTIVSETIQSLPIPNHVAAQDPSFLLKSLHKLISLINEAPTKQEKRSLKRESTETQEDGHAKTQKLSTTERLANPYQSSRPSTENPPSIDSLQLIITDNLNECKLVSVQKLMDDPTVTSRFWEQLSLKALITHLRSKRFWGDTDENPMAPSRLTYRVDNASSAVDDDDDLQEACKYWERVRASEWRMFLQRAIKASIETSDIGASVFGTSRDLSVRSRPQSQRPPGTLERPAFPPIERKQVSKFPTSPRLADAPPQPKPAETPLSPHSAIAPPPISPPNPLNTHEGNETDSRLISISSDEGDPRPQVRRRSPQKKSVNDPTGNAAVLETYKSNDALPPWEGRRLTVGDTIPVELSIKQDHALRSADSYDIEIGEIMSQRKVQDDMEAGDGDLALEKAKLGEEGRSQWSEITRQIMEQVLQLNRDDTSTDNTRTSITPNASGRHMLSTIPHQIITQQAENTTVTWPVIPTALRSKRRNYNRQMRRTLRRNQAATRPPSSRTRLSSPRSHVICSPRFHIKSSLSKRRTPLQLGRSTSNHHSASGEHHCNLASYPHYIEEQEEELQQANAENTAEKSSGNKATIVKNTAQLSKIPRHISHPLKVEQEEELQQANAENTAEKPSGNKATIVKNTAQLSKIPRHMLSTVPHQIITQQAENITAT</sequence>
<reference evidence="2 3" key="1">
    <citation type="journal article" date="2020" name="Genomics">
        <title>Complete, high-quality genomes from long-read metagenomic sequencing of two wolf lichen thalli reveals enigmatic genome architecture.</title>
        <authorList>
            <person name="McKenzie S.K."/>
            <person name="Walston R.F."/>
            <person name="Allen J.L."/>
        </authorList>
    </citation>
    <scope>NUCLEOTIDE SEQUENCE [LARGE SCALE GENOMIC DNA]</scope>
    <source>
        <strain evidence="2">WasteWater2</strain>
    </source>
</reference>
<dbReference type="AlphaFoldDB" id="A0A8H6CQP7"/>
<feature type="compositionally biased region" description="Basic residues" evidence="1">
    <location>
        <begin position="552"/>
        <end position="566"/>
    </location>
</feature>
<proteinExistence type="predicted"/>
<dbReference type="RefSeq" id="XP_037158997.1">
    <property type="nucleotide sequence ID" value="XM_037314118.1"/>
</dbReference>
<feature type="compositionally biased region" description="Basic residues" evidence="1">
    <location>
        <begin position="594"/>
        <end position="605"/>
    </location>
</feature>
<name>A0A8H6CQP7_9LECA</name>
<feature type="compositionally biased region" description="Polar residues" evidence="1">
    <location>
        <begin position="143"/>
        <end position="168"/>
    </location>
</feature>
<feature type="region of interest" description="Disordered" evidence="1">
    <location>
        <begin position="502"/>
        <end position="521"/>
    </location>
</feature>
<dbReference type="Proteomes" id="UP000578531">
    <property type="component" value="Unassembled WGS sequence"/>
</dbReference>
<feature type="compositionally biased region" description="Basic and acidic residues" evidence="1">
    <location>
        <begin position="121"/>
        <end position="140"/>
    </location>
</feature>
<dbReference type="EMBL" id="JACCJC010000086">
    <property type="protein sequence ID" value="KAF6227506.1"/>
    <property type="molecule type" value="Genomic_DNA"/>
</dbReference>
<feature type="region of interest" description="Disordered" evidence="1">
    <location>
        <begin position="638"/>
        <end position="657"/>
    </location>
</feature>
<accession>A0A8H6CQP7</accession>
<comment type="caution">
    <text evidence="2">The sequence shown here is derived from an EMBL/GenBank/DDBJ whole genome shotgun (WGS) entry which is preliminary data.</text>
</comment>
<dbReference type="OrthoDB" id="5510119at2759"/>
<feature type="region of interest" description="Disordered" evidence="1">
    <location>
        <begin position="290"/>
        <end position="403"/>
    </location>
</feature>
<feature type="region of interest" description="Disordered" evidence="1">
    <location>
        <begin position="121"/>
        <end position="168"/>
    </location>
</feature>
<evidence type="ECO:0000313" key="3">
    <source>
        <dbReference type="Proteomes" id="UP000578531"/>
    </source>
</evidence>
<evidence type="ECO:0000313" key="2">
    <source>
        <dbReference type="EMBL" id="KAF6227506.1"/>
    </source>
</evidence>
<organism evidence="2 3">
    <name type="scientific">Letharia columbiana</name>
    <dbReference type="NCBI Taxonomy" id="112416"/>
    <lineage>
        <taxon>Eukaryota</taxon>
        <taxon>Fungi</taxon>
        <taxon>Dikarya</taxon>
        <taxon>Ascomycota</taxon>
        <taxon>Pezizomycotina</taxon>
        <taxon>Lecanoromycetes</taxon>
        <taxon>OSLEUM clade</taxon>
        <taxon>Lecanoromycetidae</taxon>
        <taxon>Lecanorales</taxon>
        <taxon>Lecanorineae</taxon>
        <taxon>Parmeliaceae</taxon>
        <taxon>Letharia</taxon>
    </lineage>
</organism>
<keyword evidence="3" id="KW-1185">Reference proteome</keyword>